<dbReference type="Pfam" id="PF00664">
    <property type="entry name" value="ABC_membrane"/>
    <property type="match status" value="1"/>
</dbReference>
<feature type="transmembrane region" description="Helical" evidence="13">
    <location>
        <begin position="523"/>
        <end position="543"/>
    </location>
</feature>
<evidence type="ECO:0000256" key="11">
    <source>
        <dbReference type="ARBA" id="ARBA00024220"/>
    </source>
</evidence>
<dbReference type="Gene3D" id="1.20.1560.10">
    <property type="entry name" value="ABC transporter type 1, transmembrane domain"/>
    <property type="match status" value="1"/>
</dbReference>
<dbReference type="InterPro" id="IPR036640">
    <property type="entry name" value="ABC1_TM_sf"/>
</dbReference>
<dbReference type="FunFam" id="3.40.50.300:FF:000997">
    <property type="entry name" value="Multidrug resistance-associated protein 1"/>
    <property type="match status" value="1"/>
</dbReference>
<name>A0A7F5QVA2_AGRPL</name>
<feature type="transmembrane region" description="Helical" evidence="13">
    <location>
        <begin position="31"/>
        <end position="51"/>
    </location>
</feature>
<dbReference type="InParanoid" id="A0A7F5QVA2"/>
<dbReference type="CDD" id="cd18595">
    <property type="entry name" value="ABC_6TM_MRP1_2_3_6_D1_like"/>
    <property type="match status" value="1"/>
</dbReference>
<reference evidence="17" key="1">
    <citation type="submission" date="2025-08" db="UniProtKB">
        <authorList>
            <consortium name="RefSeq"/>
        </authorList>
    </citation>
    <scope>IDENTIFICATION</scope>
    <source>
        <tissue evidence="17">Entire body</tissue>
    </source>
</reference>
<keyword evidence="10 13" id="KW-0472">Membrane</keyword>
<evidence type="ECO:0000256" key="8">
    <source>
        <dbReference type="ARBA" id="ARBA00022840"/>
    </source>
</evidence>
<dbReference type="RefSeq" id="XP_025828981.1">
    <property type="nucleotide sequence ID" value="XM_025973196.1"/>
</dbReference>
<dbReference type="Gene3D" id="3.40.50.300">
    <property type="entry name" value="P-loop containing nucleotide triphosphate hydrolases"/>
    <property type="match status" value="1"/>
</dbReference>
<dbReference type="InterPro" id="IPR056227">
    <property type="entry name" value="TMD0_ABC"/>
</dbReference>
<dbReference type="Proteomes" id="UP000192223">
    <property type="component" value="Unplaced"/>
</dbReference>
<evidence type="ECO:0000256" key="3">
    <source>
        <dbReference type="ARBA" id="ARBA00022448"/>
    </source>
</evidence>
<gene>
    <name evidence="17" type="primary">LOC108744545</name>
</gene>
<dbReference type="AlphaFoldDB" id="A0A7F5QVA2"/>
<dbReference type="InterPro" id="IPR027417">
    <property type="entry name" value="P-loop_NTPase"/>
</dbReference>
<accession>A0A7F5QVA2</accession>
<dbReference type="InterPro" id="IPR050173">
    <property type="entry name" value="ABC_transporter_C-like"/>
</dbReference>
<evidence type="ECO:0000259" key="15">
    <source>
        <dbReference type="PROSITE" id="PS50929"/>
    </source>
</evidence>
<sequence length="909" mass="104516">MERICENEFWNLNLTWYTKDPKFTNCFERTILIWIPCVFLWVFSFVDIYFFRSSKNKDIPWKFCNATKLGITVFLIALAFFELILPLLSKTIIVTVDILTPILKLLTFSLSAFLLIFNKKNGFGSSGLLFMFWFLLVICGIPQLRSEIQRNNYQASVSFHSHVVYFIYYAGAIVMLILNCFADEVPKITKYPGLKKLWPEDRYSFPSRITFVWFNSLIWRGFKHPLNKSDLWELNHEERANEILPCFEKNWKRCSESYHEASYKGVSEEVTLLNCPNKKKKKQASIIPAVIRTFWPMLMCGSIFKFIFDCFLFVNPYILKLLLSFVKKEEERWKGYFYACLLLFASTIQTLIFAQGLNKMFIVGMRIRTALISSIYRKSLRISNAAKKDISTGEIVNLISIDAERFVEFISSVNMLWSAPFQIIIALIFLWKLLGLAVLLGLMVMLVLIPVNLFIGNKMKNLQTLQMKHKDERIKFMNEILVGIKVLKMYAWESSFEKNVQAIRDKEIAILKRIAMLKAATSFIWSCAPFFVSLSSFGTFVLLDKKNVLDVETVFVSLSLFNVLHYPLNMFPTLITQMTQTVVSIKRINKFMNTPELCQKDIKHGLSDSLNSESPISIQDGNFDWFEEPILRDINLRFEKGKLTAVVGAVGSGKSSLLSAILGEMNKTGGKVNILGKVAYVPQQAWILNASLRENILLGKPFDKQLYETVLKICDLFSDIRTFEAKDEIEIGEKGNTLSGGQKQRVSLARALYSNSDIYLLDDPLSAVDSRVGNNIFEKVIGPNGILKNKTRIFITHNLKHLPNVDRIIVMKEGRVTENGTYYELMNNKGAFSEFIIFHTTEISNEKEEEEKDDLLFPSTSICSVNQKSEFQSLLTKGLNTEKLISPEKIKTGTVEWSVYKHYFKSIVL</sequence>
<dbReference type="PANTHER" id="PTHR24223:SF443">
    <property type="entry name" value="MULTIDRUG-RESISTANCE LIKE PROTEIN 1, ISOFORM I"/>
    <property type="match status" value="1"/>
</dbReference>
<keyword evidence="8" id="KW-0067">ATP-binding</keyword>
<dbReference type="InterPro" id="IPR003593">
    <property type="entry name" value="AAA+_ATPase"/>
</dbReference>
<feature type="transmembrane region" description="Helical" evidence="13">
    <location>
        <begin position="436"/>
        <end position="455"/>
    </location>
</feature>
<evidence type="ECO:0000256" key="10">
    <source>
        <dbReference type="ARBA" id="ARBA00023136"/>
    </source>
</evidence>
<feature type="domain" description="ABC transmembrane type-1" evidence="15">
    <location>
        <begin position="301"/>
        <end position="580"/>
    </location>
</feature>
<dbReference type="Pfam" id="PF00005">
    <property type="entry name" value="ABC_tran"/>
    <property type="match status" value="1"/>
</dbReference>
<dbReference type="PANTHER" id="PTHR24223">
    <property type="entry name" value="ATP-BINDING CASSETTE SUB-FAMILY C"/>
    <property type="match status" value="1"/>
</dbReference>
<evidence type="ECO:0000259" key="14">
    <source>
        <dbReference type="PROSITE" id="PS50893"/>
    </source>
</evidence>
<dbReference type="FunFam" id="1.20.1560.10:FF:000020">
    <property type="entry name" value="ABC metal ion transporter"/>
    <property type="match status" value="1"/>
</dbReference>
<feature type="transmembrane region" description="Helical" evidence="13">
    <location>
        <begin position="409"/>
        <end position="430"/>
    </location>
</feature>
<evidence type="ECO:0000256" key="1">
    <source>
        <dbReference type="ARBA" id="ARBA00004128"/>
    </source>
</evidence>
<keyword evidence="6" id="KW-0677">Repeat</keyword>
<dbReference type="OrthoDB" id="6500128at2759"/>
<evidence type="ECO:0000256" key="2">
    <source>
        <dbReference type="ARBA" id="ARBA00009726"/>
    </source>
</evidence>
<keyword evidence="9 13" id="KW-1133">Transmembrane helix</keyword>
<comment type="subcellular location">
    <subcellularLocation>
        <location evidence="1">Vacuole membrane</location>
        <topology evidence="1">Multi-pass membrane protein</topology>
    </subcellularLocation>
</comment>
<dbReference type="GO" id="GO:0016887">
    <property type="term" value="F:ATP hydrolysis activity"/>
    <property type="evidence" value="ECO:0007669"/>
    <property type="project" value="InterPro"/>
</dbReference>
<evidence type="ECO:0000313" key="16">
    <source>
        <dbReference type="Proteomes" id="UP000192223"/>
    </source>
</evidence>
<feature type="transmembrane region" description="Helical" evidence="13">
    <location>
        <begin position="335"/>
        <end position="354"/>
    </location>
</feature>
<evidence type="ECO:0000256" key="4">
    <source>
        <dbReference type="ARBA" id="ARBA00022554"/>
    </source>
</evidence>
<dbReference type="GO" id="GO:0000323">
    <property type="term" value="C:lytic vacuole"/>
    <property type="evidence" value="ECO:0007669"/>
    <property type="project" value="UniProtKB-ARBA"/>
</dbReference>
<feature type="transmembrane region" description="Helical" evidence="13">
    <location>
        <begin position="63"/>
        <end position="85"/>
    </location>
</feature>
<dbReference type="PROSITE" id="PS00211">
    <property type="entry name" value="ABC_TRANSPORTER_1"/>
    <property type="match status" value="1"/>
</dbReference>
<organism evidence="16 17">
    <name type="scientific">Agrilus planipennis</name>
    <name type="common">Emerald ash borer</name>
    <name type="synonym">Agrilus marcopoli</name>
    <dbReference type="NCBI Taxonomy" id="224129"/>
    <lineage>
        <taxon>Eukaryota</taxon>
        <taxon>Metazoa</taxon>
        <taxon>Ecdysozoa</taxon>
        <taxon>Arthropoda</taxon>
        <taxon>Hexapoda</taxon>
        <taxon>Insecta</taxon>
        <taxon>Pterygota</taxon>
        <taxon>Neoptera</taxon>
        <taxon>Endopterygota</taxon>
        <taxon>Coleoptera</taxon>
        <taxon>Polyphaga</taxon>
        <taxon>Elateriformia</taxon>
        <taxon>Buprestoidea</taxon>
        <taxon>Buprestidae</taxon>
        <taxon>Agrilinae</taxon>
        <taxon>Agrilus</taxon>
    </lineage>
</organism>
<feature type="transmembrane region" description="Helical" evidence="13">
    <location>
        <begin position="163"/>
        <end position="182"/>
    </location>
</feature>
<dbReference type="GO" id="GO:0005524">
    <property type="term" value="F:ATP binding"/>
    <property type="evidence" value="ECO:0007669"/>
    <property type="project" value="UniProtKB-KW"/>
</dbReference>
<evidence type="ECO:0000313" key="17">
    <source>
        <dbReference type="RefSeq" id="XP_025828981.1"/>
    </source>
</evidence>
<dbReference type="CDD" id="cd03250">
    <property type="entry name" value="ABCC_MRP_domain1"/>
    <property type="match status" value="1"/>
</dbReference>
<dbReference type="GO" id="GO:0005774">
    <property type="term" value="C:vacuolar membrane"/>
    <property type="evidence" value="ECO:0007669"/>
    <property type="project" value="UniProtKB-SubCell"/>
</dbReference>
<dbReference type="EC" id="7.6.2.3" evidence="11"/>
<comment type="catalytic activity">
    <reaction evidence="12">
        <text>leukotriene C4(in) + ATP + H2O = leukotriene C4(out) + ADP + phosphate + H(+)</text>
        <dbReference type="Rhea" id="RHEA:38963"/>
        <dbReference type="ChEBI" id="CHEBI:15377"/>
        <dbReference type="ChEBI" id="CHEBI:15378"/>
        <dbReference type="ChEBI" id="CHEBI:30616"/>
        <dbReference type="ChEBI" id="CHEBI:43474"/>
        <dbReference type="ChEBI" id="CHEBI:57973"/>
        <dbReference type="ChEBI" id="CHEBI:456216"/>
    </reaction>
    <physiologicalReaction direction="left-to-right" evidence="12">
        <dbReference type="Rhea" id="RHEA:38964"/>
    </physiologicalReaction>
</comment>
<keyword evidence="3" id="KW-0813">Transport</keyword>
<evidence type="ECO:0000256" key="9">
    <source>
        <dbReference type="ARBA" id="ARBA00022989"/>
    </source>
</evidence>
<dbReference type="GO" id="GO:0015431">
    <property type="term" value="F:ABC-type glutathione S-conjugate transporter activity"/>
    <property type="evidence" value="ECO:0007669"/>
    <property type="project" value="UniProtKB-EC"/>
</dbReference>
<dbReference type="Pfam" id="PF24357">
    <property type="entry name" value="TMD0_ABC"/>
    <property type="match status" value="1"/>
</dbReference>
<keyword evidence="16" id="KW-1185">Reference proteome</keyword>
<dbReference type="SUPFAM" id="SSF90123">
    <property type="entry name" value="ABC transporter transmembrane region"/>
    <property type="match status" value="1"/>
</dbReference>
<protein>
    <recommendedName>
        <fullName evidence="11">ABC-type glutathione-S-conjugate transporter</fullName>
        <ecNumber evidence="11">7.6.2.3</ecNumber>
    </recommendedName>
</protein>
<dbReference type="SUPFAM" id="SSF52540">
    <property type="entry name" value="P-loop containing nucleoside triphosphate hydrolases"/>
    <property type="match status" value="1"/>
</dbReference>
<keyword evidence="4" id="KW-0926">Vacuole</keyword>
<dbReference type="InterPro" id="IPR003439">
    <property type="entry name" value="ABC_transporter-like_ATP-bd"/>
</dbReference>
<keyword evidence="7" id="KW-0547">Nucleotide-binding</keyword>
<dbReference type="InterPro" id="IPR011527">
    <property type="entry name" value="ABC1_TM_dom"/>
</dbReference>
<dbReference type="GeneID" id="108744545"/>
<evidence type="ECO:0000256" key="12">
    <source>
        <dbReference type="ARBA" id="ARBA00047523"/>
    </source>
</evidence>
<evidence type="ECO:0000256" key="5">
    <source>
        <dbReference type="ARBA" id="ARBA00022692"/>
    </source>
</evidence>
<dbReference type="PROSITE" id="PS50893">
    <property type="entry name" value="ABC_TRANSPORTER_2"/>
    <property type="match status" value="1"/>
</dbReference>
<evidence type="ECO:0000256" key="6">
    <source>
        <dbReference type="ARBA" id="ARBA00022737"/>
    </source>
</evidence>
<dbReference type="SMART" id="SM00382">
    <property type="entry name" value="AAA"/>
    <property type="match status" value="1"/>
</dbReference>
<feature type="transmembrane region" description="Helical" evidence="13">
    <location>
        <begin position="91"/>
        <end position="116"/>
    </location>
</feature>
<dbReference type="InterPro" id="IPR017871">
    <property type="entry name" value="ABC_transporter-like_CS"/>
</dbReference>
<feature type="transmembrane region" description="Helical" evidence="13">
    <location>
        <begin position="123"/>
        <end position="143"/>
    </location>
</feature>
<comment type="similarity">
    <text evidence="2">Belongs to the ABC transporter superfamily. ABCC family. Conjugate transporter (TC 3.A.1.208) subfamily.</text>
</comment>
<keyword evidence="5 13" id="KW-0812">Transmembrane</keyword>
<proteinExistence type="inferred from homology"/>
<dbReference type="PROSITE" id="PS50929">
    <property type="entry name" value="ABC_TM1F"/>
    <property type="match status" value="1"/>
</dbReference>
<evidence type="ECO:0000256" key="13">
    <source>
        <dbReference type="SAM" id="Phobius"/>
    </source>
</evidence>
<feature type="domain" description="ABC transporter" evidence="14">
    <location>
        <begin position="616"/>
        <end position="838"/>
    </location>
</feature>
<evidence type="ECO:0000256" key="7">
    <source>
        <dbReference type="ARBA" id="ARBA00022741"/>
    </source>
</evidence>